<evidence type="ECO:0000256" key="17">
    <source>
        <dbReference type="ARBA" id="ARBA00048017"/>
    </source>
</evidence>
<dbReference type="Proteomes" id="UP001159042">
    <property type="component" value="Unassembled WGS sequence"/>
</dbReference>
<dbReference type="GO" id="GO:0070776">
    <property type="term" value="C:MOZ/MORF histone acetyltransferase complex"/>
    <property type="evidence" value="ECO:0007669"/>
    <property type="project" value="TreeGrafter"/>
</dbReference>
<dbReference type="Gene3D" id="3.30.60.60">
    <property type="entry name" value="N-acetyl transferase-like"/>
    <property type="match status" value="1"/>
</dbReference>
<dbReference type="EC" id="2.3.1.48" evidence="3"/>
<evidence type="ECO:0000256" key="5">
    <source>
        <dbReference type="ARBA" id="ARBA00022499"/>
    </source>
</evidence>
<feature type="region of interest" description="Disordered" evidence="20">
    <location>
        <begin position="2623"/>
        <end position="2661"/>
    </location>
</feature>
<evidence type="ECO:0000259" key="22">
    <source>
        <dbReference type="PROSITE" id="PS51504"/>
    </source>
</evidence>
<dbReference type="SUPFAM" id="SSF57903">
    <property type="entry name" value="FYVE/PHD zinc finger"/>
    <property type="match status" value="2"/>
</dbReference>
<dbReference type="GO" id="GO:0003712">
    <property type="term" value="F:transcription coregulator activity"/>
    <property type="evidence" value="ECO:0007669"/>
    <property type="project" value="TreeGrafter"/>
</dbReference>
<evidence type="ECO:0000256" key="12">
    <source>
        <dbReference type="ARBA" id="ARBA00022843"/>
    </source>
</evidence>
<gene>
    <name evidence="25" type="ORF">NQ315_001597</name>
</gene>
<feature type="compositionally biased region" description="Polar residues" evidence="20">
    <location>
        <begin position="1913"/>
        <end position="1922"/>
    </location>
</feature>
<sequence length="2875" mass="320955">MMCEPEEVSQQVWTAWILEAIRKIRSQKQRPSVERICHAIRQHHNYHEDVVAEHLEAAVKEGSVLKVFNKGQSSYKDPGGLQNRTLKIQKGVDLTKVVTKAVRELGERDGSSLKSIEKYVRQSHTVEETAEDDLKSALRMAVKRAVSRKFIVPDGKNFKYNYNQQSPGFKKKQESPRKIDELNTQPKVSVANPFEYPYRYHLNLFRSATVVALMHRMEHGTPRIRLVNKPVNSRDYDWIPTTPTPLPICSECLGTESKNRQGVFEKLSACSECGAFVHLSCTSAGPELAVLLAKGGKWFCEDCKVCDGCGNTGTSTCLLCCCSCERKYHMGCLDPPAEKKPKCPWRCRHCLGHHDNIKSRKSEPAGSAVKKKIDKVREKIKEKNKRSKESEEPVTPSASPTPAIASTPTSTTSSAKGGAVAASARKSRVPALSESESSDFEGTPTPVKSTHHPHQTPTSHNLTTSNHNDTTDRLETHDRMSKEKQKFFRLSAFNSDKRKEKKMLENNKNQPPAPAPDKARRNDGKEIKRTATPENKRTATPEVKRTATPDIKTTSETKRTSTPETKRTASADVKRTETPDRADKPVPVDKKTEVQKKAVKKPQDSVKKEEPSAPKSKNARLSVVIHEKIKTEPKTQAKAKQEKAMPVGKKKPAPRNLKVQEQEVTKSKRKEAEEEDDTSSSSESSSSSSCTSDSDDSDSSEIDSDSRTSMRNLKIPLQPYNIVREKKETFGSISAKKSVSDKDKKTQPGFGQLKGLFDGLSHLFAPPTLSRASRTQPNYNPNRRSKVEEKKAPEEKSAQEKKAAPEERRQPSQEPEPPSPAMTPSGLVKTAVNSKQHERRKLVKSEGAPNGAHQKTNGDDVRAMKKRNHVAAAAGGHASPAPNPLPALPSTNNQTDMKPPQLPPGVIQKDVELFRETRERAAAATAALIPPAPPETPTQNLLISPSQVMASQGRCPAAIEFGKYEIQTWYSSPFPQEYARLPKLFLCEFCLKYTKSKAVLERHQDKCTWRHPPATEIYRCKDLSVFEVDGNVNKIYCQNLCLLAKLFLDHKTLYYDVEPFLFYVLTKNDKKGCHLVGYFSKEKHCVQKYNVSCIMTMPQYQRQGFGRFLIDFSYLLSKEEGQPGTPEKPLSDLGRVSYHAYWRSVVLEYLHTHRKDKLRLTDVSRETGMYCHDIALALQLLGFIKYMPTDDGNRPFICIDWAKVDSHAEKVSRSKTRIPIDHECLRWTPLLNTTVNPFREVKSDEEKEAANETADIVVPVPEKIIIETQHGVKLKRGKKRKISTAPPRTPKTPKVPVVVPVENGENTEEVEITSSGRKRTRPSKYNETTYADIKHKTPNEVGGKRKRNDSLESDKKKAKVETNGVSKAGSVQGKVEATPSKAETVEAKTPRRAAAKAMEETPKRVPQAVDDNSTPRPNSAARPKRAVTSAKEKRVVGERWSQRRMKKQQELEKQQEKEKRQDAAEKAKQMEPELKLVEPVEKKEAPVLEAPIETVSSPVLIPSDASAPSLTPQAKRRSKTNKKKRGWVKGRARGKLPEKQLTLPDLIKSQLRKDSESESLVSEKSDEEGVVKKDLTGTPVRERMKSRKEDKMKRTASRISTEEDSSAEADDEMENDELPLTKDLSPASKFKFSKSSPIKEAAAHKDLARTPTKTMDKLESAPKLEKPKSPLYSTTSESEFEIDGQKIKTISRKEVFESTLITPLIKQTEPSTTVITNSKESKEVRSKEVVVEKSSVEVVVKPPEASLENSMEIDDSLMESGRKSIDMEIEKFDEDTKDRIIVKQSPKVIASTPKKEEETTVVGVAPPTASNKKNVDALTSLEPVKKAETVIEKVQAPVKSSESVEKQVNLEPKVEKVILPVQEIEKPAVVLEANNAKAEEKLLNKSQSVDRSEPDEKTVISQAGEKPVKVNDGKSNARQVIQNEKPVQLQQHKETSNEVVQTPEKHSYSNQVVDKPLNHCQVVEKPPFSYNQLVEKPLIQNPPVEKPQNRTQPVEKLSNYNQTVVEKPLVYNHQLEKPTNLNPQFEKPLIYSQPVEKPLEKPVILNQPNERLIAMDQKPPSFDRVPLENKIEKHSPKETKHVPQQCDVREPIKPKEELKISPKQEPIKVESRPKVEKYDEKRYHQKITHEEKTPYDTQPKVHMDSESLLANAMASQSYHHLSQAQYQWQRERLWSIYYDTKREYPTYPVLPQFPPLDMLPKQPSCEKEKSVSLKSHGHSSSRTSGSSKSKDSSRSEGRDKNPSPRKDDRSKRTEDSFNQTKNSTSCSYNNNNTKHSPEKLESKSKHNQDEQHKPDNDSAQQQQQQQIQTSIKHTPPTPSAPDIPSMGVYTPDSTTNSVHSLHYGQCELDVAQLGLESPASISSDMASQNSVEPVRPPSVAIVQAPAQQPPQTNYDCSVQHNMQQNIQATTVPASSPNMSTGAMQMPQQQTGQMHQNSSKRQMQQQRNRSNTPSSNKHGMNRSTPPSANQQHVQQSRQRATPPSSGGSSQQLAHMQVSPTAQHQSIQQQHNGGATAQQLQQHLHHQVAAVHQGYQYQLGASPVHQHPHHAHHHSVISQGNYIPVAASTQGFPSQATSTYVNVPMTTVIQHRMSAQQSGVSSLSSLGASHQKLAPSPSCAVTSGTNFYIQTNPHTHSHTPGPASTPSPAQQGNPGQTPSGNASCSLAKLQQLTNGLDMIPPSSCNTMTPPPTAMTLTPPPHHPHATMTPPPSHQMIQNQTVRNLTPPSAIPPNLQQQVLGYHKYYQTNMNVNQLSGTITPPIGQNLGRSGRNSSNVAAMQHMQTPSSRVSPNVTLNPNVMYNMNSYRMTPQQAPSAVTGYIANTAAGFINNQIPMQMMNMAQAQYQDPAALQRAQQNTMYTAYINGIMQPLNGTMRR</sequence>
<keyword evidence="26" id="KW-1185">Reference proteome</keyword>
<dbReference type="InterPro" id="IPR019787">
    <property type="entry name" value="Znf_PHD-finger"/>
</dbReference>
<evidence type="ECO:0000256" key="20">
    <source>
        <dbReference type="SAM" id="MobiDB-lite"/>
    </source>
</evidence>
<feature type="region of interest" description="Disordered" evidence="20">
    <location>
        <begin position="380"/>
        <end position="902"/>
    </location>
</feature>
<evidence type="ECO:0000256" key="10">
    <source>
        <dbReference type="ARBA" id="ARBA00022771"/>
    </source>
</evidence>
<dbReference type="Pfam" id="PF21524">
    <property type="entry name" value="SAMD1_WH"/>
    <property type="match status" value="1"/>
</dbReference>
<feature type="compositionally biased region" description="Polar residues" evidence="20">
    <location>
        <begin position="2411"/>
        <end position="2422"/>
    </location>
</feature>
<keyword evidence="10 19" id="KW-0863">Zinc-finger</keyword>
<dbReference type="InterPro" id="IPR011011">
    <property type="entry name" value="Znf_FYVE_PHD"/>
</dbReference>
<evidence type="ECO:0000256" key="3">
    <source>
        <dbReference type="ARBA" id="ARBA00013184"/>
    </source>
</evidence>
<feature type="compositionally biased region" description="Basic and acidic residues" evidence="20">
    <location>
        <begin position="1430"/>
        <end position="1486"/>
    </location>
</feature>
<feature type="compositionally biased region" description="Polar residues" evidence="20">
    <location>
        <begin position="770"/>
        <end position="782"/>
    </location>
</feature>
<evidence type="ECO:0000313" key="26">
    <source>
        <dbReference type="Proteomes" id="UP001159042"/>
    </source>
</evidence>
<dbReference type="Gene3D" id="3.30.40.10">
    <property type="entry name" value="Zinc/RING finger domain, C3HC4 (zinc finger)"/>
    <property type="match status" value="1"/>
</dbReference>
<feature type="compositionally biased region" description="Basic and acidic residues" evidence="20">
    <location>
        <begin position="1641"/>
        <end position="1668"/>
    </location>
</feature>
<feature type="compositionally biased region" description="Basic and acidic residues" evidence="20">
    <location>
        <begin position="1883"/>
        <end position="1898"/>
    </location>
</feature>
<feature type="region of interest" description="Disordered" evidence="20">
    <location>
        <begin position="2411"/>
        <end position="2520"/>
    </location>
</feature>
<evidence type="ECO:0000256" key="4">
    <source>
        <dbReference type="ARBA" id="ARBA00022491"/>
    </source>
</evidence>
<dbReference type="PANTHER" id="PTHR10615">
    <property type="entry name" value="HISTONE ACETYLTRANSFERASE"/>
    <property type="match status" value="1"/>
</dbReference>
<dbReference type="GO" id="GO:0008270">
    <property type="term" value="F:zinc ion binding"/>
    <property type="evidence" value="ECO:0007669"/>
    <property type="project" value="UniProtKB-KW"/>
</dbReference>
<evidence type="ECO:0000256" key="2">
    <source>
        <dbReference type="ARBA" id="ARBA00010107"/>
    </source>
</evidence>
<feature type="compositionally biased region" description="Basic and acidic residues" evidence="20">
    <location>
        <begin position="2275"/>
        <end position="2296"/>
    </location>
</feature>
<evidence type="ECO:0000259" key="23">
    <source>
        <dbReference type="PROSITE" id="PS51726"/>
    </source>
</evidence>
<keyword evidence="12" id="KW-0832">Ubl conjugation</keyword>
<dbReference type="SMART" id="SM00526">
    <property type="entry name" value="H15"/>
    <property type="match status" value="1"/>
</dbReference>
<comment type="catalytic activity">
    <reaction evidence="17">
        <text>L-lysyl-[protein] + acetyl-CoA = N(6)-acetyl-L-lysyl-[protein] + CoA + H(+)</text>
        <dbReference type="Rhea" id="RHEA:45948"/>
        <dbReference type="Rhea" id="RHEA-COMP:9752"/>
        <dbReference type="Rhea" id="RHEA-COMP:10731"/>
        <dbReference type="ChEBI" id="CHEBI:15378"/>
        <dbReference type="ChEBI" id="CHEBI:29969"/>
        <dbReference type="ChEBI" id="CHEBI:57287"/>
        <dbReference type="ChEBI" id="CHEBI:57288"/>
        <dbReference type="ChEBI" id="CHEBI:61930"/>
        <dbReference type="EC" id="2.3.1.48"/>
    </reaction>
</comment>
<dbReference type="EMBL" id="JANEYG010000005">
    <property type="protein sequence ID" value="KAJ8923048.1"/>
    <property type="molecule type" value="Genomic_DNA"/>
</dbReference>
<reference evidence="25 26" key="1">
    <citation type="journal article" date="2023" name="Insect Mol. Biol.">
        <title>Genome sequencing provides insights into the evolution of gene families encoding plant cell wall-degrading enzymes in longhorned beetles.</title>
        <authorList>
            <person name="Shin N.R."/>
            <person name="Okamura Y."/>
            <person name="Kirsch R."/>
            <person name="Pauchet Y."/>
        </authorList>
    </citation>
    <scope>NUCLEOTIDE SEQUENCE [LARGE SCALE GENOMIC DNA]</scope>
    <source>
        <strain evidence="25">EAD_L_NR</strain>
    </source>
</reference>
<evidence type="ECO:0000256" key="7">
    <source>
        <dbReference type="ARBA" id="ARBA00022679"/>
    </source>
</evidence>
<feature type="region of interest" description="Disordered" evidence="20">
    <location>
        <begin position="1883"/>
        <end position="1943"/>
    </location>
</feature>
<feature type="active site" description="Proton donor/acceptor" evidence="18">
    <location>
        <position position="1127"/>
    </location>
</feature>
<feature type="domain" description="MYST-type HAT" evidence="23">
    <location>
        <begin position="951"/>
        <end position="1229"/>
    </location>
</feature>
<dbReference type="Pfam" id="PF01853">
    <property type="entry name" value="MOZ_SAS"/>
    <property type="match status" value="1"/>
</dbReference>
<evidence type="ECO:0000256" key="8">
    <source>
        <dbReference type="ARBA" id="ARBA00022723"/>
    </source>
</evidence>
<comment type="subcellular location">
    <subcellularLocation>
        <location evidence="1">Nucleus</location>
    </subcellularLocation>
</comment>
<dbReference type="GO" id="GO:0005634">
    <property type="term" value="C:nucleus"/>
    <property type="evidence" value="ECO:0007669"/>
    <property type="project" value="UniProtKB-SubCell"/>
</dbReference>
<proteinExistence type="inferred from homology"/>
<feature type="compositionally biased region" description="Basic and acidic residues" evidence="20">
    <location>
        <begin position="625"/>
        <end position="643"/>
    </location>
</feature>
<keyword evidence="8" id="KW-0479">Metal-binding</keyword>
<evidence type="ECO:0000256" key="6">
    <source>
        <dbReference type="ARBA" id="ARBA00022553"/>
    </source>
</evidence>
<feature type="compositionally biased region" description="Polar residues" evidence="20">
    <location>
        <begin position="2436"/>
        <end position="2514"/>
    </location>
</feature>
<dbReference type="GO" id="GO:0006334">
    <property type="term" value="P:nucleosome assembly"/>
    <property type="evidence" value="ECO:0007669"/>
    <property type="project" value="InterPro"/>
</dbReference>
<dbReference type="FunFam" id="3.40.630.30:FF:000001">
    <property type="entry name" value="Histone acetyltransferase"/>
    <property type="match status" value="1"/>
</dbReference>
<keyword evidence="6" id="KW-0597">Phosphoprotein</keyword>
<feature type="compositionally biased region" description="Basic and acidic residues" evidence="20">
    <location>
        <begin position="658"/>
        <end position="672"/>
    </location>
</feature>
<dbReference type="PROSITE" id="PS51726">
    <property type="entry name" value="MYST_HAT"/>
    <property type="match status" value="1"/>
</dbReference>
<evidence type="ECO:0000313" key="25">
    <source>
        <dbReference type="EMBL" id="KAJ8923048.1"/>
    </source>
</evidence>
<accession>A0AAV8W902</accession>
<evidence type="ECO:0000256" key="14">
    <source>
        <dbReference type="ARBA" id="ARBA00022990"/>
    </source>
</evidence>
<feature type="compositionally biased region" description="Low complexity" evidence="20">
    <location>
        <begin position="2423"/>
        <end position="2435"/>
    </location>
</feature>
<protein>
    <recommendedName>
        <fullName evidence="3">histone acetyltransferase</fullName>
        <ecNumber evidence="3">2.3.1.48</ecNumber>
    </recommendedName>
</protein>
<dbReference type="FunFam" id="3.30.60.60:FF:000002">
    <property type="entry name" value="Histone acetyltransferase"/>
    <property type="match status" value="1"/>
</dbReference>
<evidence type="ECO:0000259" key="24">
    <source>
        <dbReference type="PROSITE" id="PS52014"/>
    </source>
</evidence>
<dbReference type="PROSITE" id="PS50016">
    <property type="entry name" value="ZF_PHD_2"/>
    <property type="match status" value="1"/>
</dbReference>
<dbReference type="InterPro" id="IPR036390">
    <property type="entry name" value="WH_DNA-bd_sf"/>
</dbReference>
<evidence type="ECO:0000256" key="16">
    <source>
        <dbReference type="ARBA" id="ARBA00023242"/>
    </source>
</evidence>
<evidence type="ECO:0000256" key="11">
    <source>
        <dbReference type="ARBA" id="ARBA00022833"/>
    </source>
</evidence>
<dbReference type="SUPFAM" id="SSF46785">
    <property type="entry name" value="Winged helix' DNA-binding domain"/>
    <property type="match status" value="1"/>
</dbReference>
<dbReference type="PROSITE" id="PS51504">
    <property type="entry name" value="H15"/>
    <property type="match status" value="1"/>
</dbReference>
<evidence type="ECO:0000256" key="1">
    <source>
        <dbReference type="ARBA" id="ARBA00004123"/>
    </source>
</evidence>
<comment type="similarity">
    <text evidence="2">Belongs to the MYST (SAS/MOZ) family.</text>
</comment>
<evidence type="ECO:0000256" key="19">
    <source>
        <dbReference type="PROSITE-ProRule" id="PRU00146"/>
    </source>
</evidence>
<feature type="compositionally biased region" description="Acidic residues" evidence="20">
    <location>
        <begin position="1602"/>
        <end position="1617"/>
    </location>
</feature>
<keyword evidence="16" id="KW-0539">Nucleus</keyword>
<feature type="compositionally biased region" description="Low complexity" evidence="20">
    <location>
        <begin position="2260"/>
        <end position="2273"/>
    </location>
</feature>
<feature type="domain" description="H15" evidence="22">
    <location>
        <begin position="90"/>
        <end position="162"/>
    </location>
</feature>
<feature type="domain" description="SAMD1-like winged helix (WH)" evidence="24">
    <location>
        <begin position="5"/>
        <end position="81"/>
    </location>
</feature>
<feature type="compositionally biased region" description="Low complexity" evidence="20">
    <location>
        <begin position="393"/>
        <end position="424"/>
    </location>
</feature>
<dbReference type="GO" id="GO:0010484">
    <property type="term" value="F:histone H3 acetyltransferase activity"/>
    <property type="evidence" value="ECO:0007669"/>
    <property type="project" value="TreeGrafter"/>
</dbReference>
<feature type="compositionally biased region" description="Basic and acidic residues" evidence="20">
    <location>
        <begin position="469"/>
        <end position="486"/>
    </location>
</feature>
<feature type="compositionally biased region" description="Basic and acidic residues" evidence="20">
    <location>
        <begin position="495"/>
        <end position="505"/>
    </location>
</feature>
<dbReference type="SMART" id="SM00249">
    <property type="entry name" value="PHD"/>
    <property type="match status" value="2"/>
</dbReference>
<feature type="compositionally biased region" description="Basic and acidic residues" evidence="20">
    <location>
        <begin position="2228"/>
        <end position="2255"/>
    </location>
</feature>
<feature type="compositionally biased region" description="Basic residues" evidence="20">
    <location>
        <begin position="1514"/>
        <end position="1534"/>
    </location>
</feature>
<keyword evidence="15" id="KW-0010">Activator</keyword>
<dbReference type="GO" id="GO:0003682">
    <property type="term" value="F:chromatin binding"/>
    <property type="evidence" value="ECO:0007669"/>
    <property type="project" value="TreeGrafter"/>
</dbReference>
<evidence type="ECO:0000259" key="21">
    <source>
        <dbReference type="PROSITE" id="PS50016"/>
    </source>
</evidence>
<feature type="compositionally biased region" description="Polar residues" evidence="20">
    <location>
        <begin position="2640"/>
        <end position="2661"/>
    </location>
</feature>
<feature type="compositionally biased region" description="Low complexity" evidence="20">
    <location>
        <begin position="679"/>
        <end position="692"/>
    </location>
</feature>
<keyword evidence="11" id="KW-0862">Zinc</keyword>
<dbReference type="InterPro" id="IPR002717">
    <property type="entry name" value="HAT_MYST-type"/>
</dbReference>
<dbReference type="InterPro" id="IPR048589">
    <property type="entry name" value="SAMD1-like_WH"/>
</dbReference>
<organism evidence="25 26">
    <name type="scientific">Exocentrus adspersus</name>
    <dbReference type="NCBI Taxonomy" id="1586481"/>
    <lineage>
        <taxon>Eukaryota</taxon>
        <taxon>Metazoa</taxon>
        <taxon>Ecdysozoa</taxon>
        <taxon>Arthropoda</taxon>
        <taxon>Hexapoda</taxon>
        <taxon>Insecta</taxon>
        <taxon>Pterygota</taxon>
        <taxon>Neoptera</taxon>
        <taxon>Endopterygota</taxon>
        <taxon>Coleoptera</taxon>
        <taxon>Polyphaga</taxon>
        <taxon>Cucujiformia</taxon>
        <taxon>Chrysomeloidea</taxon>
        <taxon>Cerambycidae</taxon>
        <taxon>Lamiinae</taxon>
        <taxon>Acanthocinini</taxon>
        <taxon>Exocentrus</taxon>
    </lineage>
</organism>
<feature type="compositionally biased region" description="Low complexity" evidence="20">
    <location>
        <begin position="871"/>
        <end position="880"/>
    </location>
</feature>
<evidence type="ECO:0000256" key="18">
    <source>
        <dbReference type="PIRSR" id="PIRSR602717-51"/>
    </source>
</evidence>
<dbReference type="InterPro" id="IPR050603">
    <property type="entry name" value="MYST_HAT"/>
</dbReference>
<dbReference type="PROSITE" id="PS52014">
    <property type="entry name" value="SAMD1_WH"/>
    <property type="match status" value="1"/>
</dbReference>
<dbReference type="GO" id="GO:0000786">
    <property type="term" value="C:nucleosome"/>
    <property type="evidence" value="ECO:0007669"/>
    <property type="project" value="InterPro"/>
</dbReference>
<feature type="compositionally biased region" description="Basic and acidic residues" evidence="20">
    <location>
        <begin position="1551"/>
        <end position="1593"/>
    </location>
</feature>
<dbReference type="GO" id="GO:0006357">
    <property type="term" value="P:regulation of transcription by RNA polymerase II"/>
    <property type="evidence" value="ECO:0007669"/>
    <property type="project" value="TreeGrafter"/>
</dbReference>
<dbReference type="InterPro" id="IPR005818">
    <property type="entry name" value="Histone_H1/H5_H15"/>
</dbReference>
<feature type="region of interest" description="Disordered" evidence="20">
    <location>
        <begin position="2200"/>
        <end position="2334"/>
    </location>
</feature>
<comment type="caution">
    <text evidence="25">The sequence shown here is derived from an EMBL/GenBank/DDBJ whole genome shotgun (WGS) entry which is preliminary data.</text>
</comment>
<keyword evidence="5" id="KW-1017">Isopeptide bond</keyword>
<feature type="compositionally biased region" description="Basic and acidic residues" evidence="20">
    <location>
        <begin position="380"/>
        <end position="391"/>
    </location>
</feature>
<keyword evidence="13" id="KW-0156">Chromatin regulator</keyword>
<keyword evidence="4" id="KW-0678">Repressor</keyword>
<dbReference type="SUPFAM" id="SSF55729">
    <property type="entry name" value="Acyl-CoA N-acyltransferases (Nat)"/>
    <property type="match status" value="1"/>
</dbReference>
<dbReference type="InterPro" id="IPR016181">
    <property type="entry name" value="Acyl_CoA_acyltransferase"/>
</dbReference>
<feature type="compositionally biased region" description="Basic and acidic residues" evidence="20">
    <location>
        <begin position="517"/>
        <end position="612"/>
    </location>
</feature>
<feature type="compositionally biased region" description="Low complexity" evidence="20">
    <location>
        <begin position="2212"/>
        <end position="2227"/>
    </location>
</feature>
<feature type="compositionally biased region" description="Basic and acidic residues" evidence="20">
    <location>
        <begin position="785"/>
        <end position="811"/>
    </location>
</feature>
<dbReference type="GO" id="GO:0003677">
    <property type="term" value="F:DNA binding"/>
    <property type="evidence" value="ECO:0007669"/>
    <property type="project" value="InterPro"/>
</dbReference>
<keyword evidence="7" id="KW-0808">Transferase</keyword>
<dbReference type="Gene3D" id="3.40.630.30">
    <property type="match status" value="1"/>
</dbReference>
<evidence type="ECO:0000256" key="15">
    <source>
        <dbReference type="ARBA" id="ARBA00023159"/>
    </source>
</evidence>
<name>A0AAV8W902_9CUCU</name>
<evidence type="ECO:0000256" key="13">
    <source>
        <dbReference type="ARBA" id="ARBA00022853"/>
    </source>
</evidence>
<dbReference type="InterPro" id="IPR013083">
    <property type="entry name" value="Znf_RING/FYVE/PHD"/>
</dbReference>
<dbReference type="InterPro" id="IPR001965">
    <property type="entry name" value="Znf_PHD"/>
</dbReference>
<dbReference type="InterPro" id="IPR040706">
    <property type="entry name" value="Zf-MYST"/>
</dbReference>
<dbReference type="Pfam" id="PF00538">
    <property type="entry name" value="Linker_histone"/>
    <property type="match status" value="1"/>
</dbReference>
<keyword evidence="9" id="KW-0677">Repeat</keyword>
<dbReference type="Pfam" id="PF17772">
    <property type="entry name" value="zf-MYST"/>
    <property type="match status" value="1"/>
</dbReference>
<feature type="domain" description="PHD-type" evidence="21">
    <location>
        <begin position="300"/>
        <end position="353"/>
    </location>
</feature>
<evidence type="ECO:0000256" key="9">
    <source>
        <dbReference type="ARBA" id="ARBA00022737"/>
    </source>
</evidence>
<keyword evidence="14" id="KW-0007">Acetylation</keyword>
<dbReference type="PANTHER" id="PTHR10615:SF217">
    <property type="entry name" value="HISTONE ACETYLTRANSFERASE"/>
    <property type="match status" value="1"/>
</dbReference>
<dbReference type="Gene3D" id="1.10.10.10">
    <property type="entry name" value="Winged helix-like DNA-binding domain superfamily/Winged helix DNA-binding domain"/>
    <property type="match status" value="2"/>
</dbReference>
<feature type="compositionally biased region" description="Low complexity" evidence="20">
    <location>
        <begin position="1292"/>
        <end position="1304"/>
    </location>
</feature>
<dbReference type="InterPro" id="IPR036388">
    <property type="entry name" value="WH-like_DNA-bd_sf"/>
</dbReference>
<feature type="region of interest" description="Disordered" evidence="20">
    <location>
        <begin position="1277"/>
        <end position="1679"/>
    </location>
</feature>
<feature type="compositionally biased region" description="Polar residues" evidence="20">
    <location>
        <begin position="2623"/>
        <end position="2632"/>
    </location>
</feature>
<dbReference type="FunFam" id="1.10.10.10:FF:000123">
    <property type="entry name" value="Histone acetyltransferase"/>
    <property type="match status" value="1"/>
</dbReference>
<feature type="compositionally biased region" description="Acidic residues" evidence="20">
    <location>
        <begin position="693"/>
        <end position="703"/>
    </location>
</feature>